<sequence length="287" mass="33101">MPPVTRAQAKHEFPNFFPEASRDASTFALRQPHGTGKHAKLVDWIVLNPGTGATHHDAADSITRLFQNIFKQSDYLRHLRFRRTYPVEAPHTEWLMLSWSSADMRNTFINSDEYQCLTETLAGWACERSVQVSMIDLSQTLGAAFHDGAFRNQYVGAIEYYELMAVYFPEDLARSQIQELNRTNPYNLGILIGSDVYPLAGLTDWQHGWLDRPVLFQGQHARCLVYLLRWENADREHEYKNFHAKVNRNIVDYWKEFVTTLKQNGMLAYESQHASLLRQSVGSMLGD</sequence>
<protein>
    <submittedName>
        <fullName evidence="1">Uncharacterized protein</fullName>
    </submittedName>
</protein>
<gene>
    <name evidence="1" type="ORF">BO79DRAFT_262049</name>
</gene>
<name>A0ACD1IIX6_9EURO</name>
<keyword evidence="2" id="KW-1185">Reference proteome</keyword>
<reference evidence="1" key="1">
    <citation type="submission" date="2018-02" db="EMBL/GenBank/DDBJ databases">
        <title>The genomes of Aspergillus section Nigri reveals drivers in fungal speciation.</title>
        <authorList>
            <consortium name="DOE Joint Genome Institute"/>
            <person name="Vesth T.C."/>
            <person name="Nybo J."/>
            <person name="Theobald S."/>
            <person name="Brandl J."/>
            <person name="Frisvad J.C."/>
            <person name="Nielsen K.F."/>
            <person name="Lyhne E.K."/>
            <person name="Kogle M.E."/>
            <person name="Kuo A."/>
            <person name="Riley R."/>
            <person name="Clum A."/>
            <person name="Nolan M."/>
            <person name="Lipzen A."/>
            <person name="Salamov A."/>
            <person name="Henrissat B."/>
            <person name="Wiebenga A."/>
            <person name="De vries R.P."/>
            <person name="Grigoriev I.V."/>
            <person name="Mortensen U.H."/>
            <person name="Andersen M.R."/>
            <person name="Baker S.E."/>
        </authorList>
    </citation>
    <scope>NUCLEOTIDE SEQUENCE</scope>
    <source>
        <strain evidence="1">CBS 115574</strain>
    </source>
</reference>
<dbReference type="EMBL" id="KZ824544">
    <property type="protein sequence ID" value="RAK90425.1"/>
    <property type="molecule type" value="Genomic_DNA"/>
</dbReference>
<proteinExistence type="predicted"/>
<evidence type="ECO:0000313" key="1">
    <source>
        <dbReference type="EMBL" id="RAK90425.1"/>
    </source>
</evidence>
<evidence type="ECO:0000313" key="2">
    <source>
        <dbReference type="Proteomes" id="UP000249748"/>
    </source>
</evidence>
<dbReference type="Proteomes" id="UP000249748">
    <property type="component" value="Unassembled WGS sequence"/>
</dbReference>
<accession>A0ACD1IIX6</accession>
<organism evidence="1 2">
    <name type="scientific">Aspergillus costaricaensis CBS 115574</name>
    <dbReference type="NCBI Taxonomy" id="1448317"/>
    <lineage>
        <taxon>Eukaryota</taxon>
        <taxon>Fungi</taxon>
        <taxon>Dikarya</taxon>
        <taxon>Ascomycota</taxon>
        <taxon>Pezizomycotina</taxon>
        <taxon>Eurotiomycetes</taxon>
        <taxon>Eurotiomycetidae</taxon>
        <taxon>Eurotiales</taxon>
        <taxon>Aspergillaceae</taxon>
        <taxon>Aspergillus</taxon>
        <taxon>Aspergillus subgen. Circumdati</taxon>
    </lineage>
</organism>